<dbReference type="SUPFAM" id="SSF111126">
    <property type="entry name" value="Ligand-binding domain in the NO signalling and Golgi transport"/>
    <property type="match status" value="1"/>
</dbReference>
<dbReference type="InterPro" id="IPR011644">
    <property type="entry name" value="Heme_NO-bd"/>
</dbReference>
<keyword evidence="3" id="KW-1185">Reference proteome</keyword>
<reference evidence="2 3" key="1">
    <citation type="submission" date="2018-11" db="EMBL/GenBank/DDBJ databases">
        <authorList>
            <consortium name="Pathogen Informatics"/>
        </authorList>
    </citation>
    <scope>NUCLEOTIDE SEQUENCE [LARGE SCALE GENOMIC DNA]</scope>
</reference>
<dbReference type="InterPro" id="IPR038158">
    <property type="entry name" value="H-NOX_domain_sf"/>
</dbReference>
<dbReference type="AlphaFoldDB" id="A0A183F8S1"/>
<proteinExistence type="predicted"/>
<gene>
    <name evidence="2" type="ORF">HPBE_LOCUS2564</name>
</gene>
<dbReference type="EMBL" id="UZAH01004116">
    <property type="protein sequence ID" value="VDO26264.1"/>
    <property type="molecule type" value="Genomic_DNA"/>
</dbReference>
<reference evidence="4" key="2">
    <citation type="submission" date="2019-09" db="UniProtKB">
        <authorList>
            <consortium name="WormBaseParasite"/>
        </authorList>
    </citation>
    <scope>IDENTIFICATION</scope>
</reference>
<dbReference type="InterPro" id="IPR024096">
    <property type="entry name" value="NO_sig/Golgi_transp_ligand-bd"/>
</dbReference>
<dbReference type="WBParaSite" id="HPBE_0000256301-mRNA-1">
    <property type="protein sequence ID" value="HPBE_0000256301-mRNA-1"/>
    <property type="gene ID" value="HPBE_0000256301"/>
</dbReference>
<accession>A0A183F8S1</accession>
<evidence type="ECO:0000313" key="2">
    <source>
        <dbReference type="EMBL" id="VDO26264.1"/>
    </source>
</evidence>
<evidence type="ECO:0000313" key="3">
    <source>
        <dbReference type="Proteomes" id="UP000050761"/>
    </source>
</evidence>
<evidence type="ECO:0000259" key="1">
    <source>
        <dbReference type="Pfam" id="PF07700"/>
    </source>
</evidence>
<evidence type="ECO:0000313" key="4">
    <source>
        <dbReference type="WBParaSite" id="HPBE_0000256301-mRNA-1"/>
    </source>
</evidence>
<feature type="domain" description="Heme NO-binding" evidence="1">
    <location>
        <begin position="55"/>
        <end position="111"/>
    </location>
</feature>
<dbReference type="Gene3D" id="3.90.1520.10">
    <property type="entry name" value="H-NOX domain"/>
    <property type="match status" value="1"/>
</dbReference>
<protein>
    <submittedName>
        <fullName evidence="4">HNOB domain-containing protein</fullName>
    </submittedName>
</protein>
<dbReference type="Pfam" id="PF07700">
    <property type="entry name" value="HNOB"/>
    <property type="match status" value="1"/>
</dbReference>
<dbReference type="GO" id="GO:0020037">
    <property type="term" value="F:heme binding"/>
    <property type="evidence" value="ECO:0007669"/>
    <property type="project" value="InterPro"/>
</dbReference>
<sequence length="113" mass="13013">MRLTSYLLSAIYSAERGARSDRSEVKSRVGISDERHPHHISQLVRFIPTCSKMFGFIHESIRQLMLRKYGEELWQDVLTRAGFENGKENIVNHYYSDSDTYLLVDSVAVLTSS</sequence>
<organism evidence="3 4">
    <name type="scientific">Heligmosomoides polygyrus</name>
    <name type="common">Parasitic roundworm</name>
    <dbReference type="NCBI Taxonomy" id="6339"/>
    <lineage>
        <taxon>Eukaryota</taxon>
        <taxon>Metazoa</taxon>
        <taxon>Ecdysozoa</taxon>
        <taxon>Nematoda</taxon>
        <taxon>Chromadorea</taxon>
        <taxon>Rhabditida</taxon>
        <taxon>Rhabditina</taxon>
        <taxon>Rhabditomorpha</taxon>
        <taxon>Strongyloidea</taxon>
        <taxon>Heligmosomidae</taxon>
        <taxon>Heligmosomoides</taxon>
    </lineage>
</organism>
<accession>A0A3P7USR7</accession>
<dbReference type="Proteomes" id="UP000050761">
    <property type="component" value="Unassembled WGS sequence"/>
</dbReference>
<name>A0A183F8S1_HELPZ</name>
<dbReference type="OrthoDB" id="6127067at2759"/>